<keyword evidence="2" id="KW-0547">Nucleotide-binding</keyword>
<name>A0ABW1EN99_9BACT</name>
<feature type="domain" description="UspA" evidence="4">
    <location>
        <begin position="161"/>
        <end position="290"/>
    </location>
</feature>
<keyword evidence="6" id="KW-1185">Reference proteome</keyword>
<dbReference type="PANTHER" id="PTHR46268">
    <property type="entry name" value="STRESS RESPONSE PROTEIN NHAX"/>
    <property type="match status" value="1"/>
</dbReference>
<comment type="similarity">
    <text evidence="1">Belongs to the universal stress protein A family.</text>
</comment>
<proteinExistence type="inferred from homology"/>
<sequence>MATQPCCYVAIQNVAVATDFSDCSERAVLHAVGIARKFGATLHLLNLVQPSKFAAVPDLLPDIDRAAGRDCDDLIDRLSNTHLLEGVKCHRWVEQGEIFEVAGEFVKQHHIDLLVVGTHGRGGLTRLIFGSVSQEILQHVSCPVVTVGPCSGCPDTQVKLRKILFSTDLSAESRAALPWVLTAVREWKTELDVLHVCSAKDANCPGLLPQRMEELRTRIESLQEGYEQLPIRYHHIAGKPAPTIINFANNSDIDLIILGIKAPHGFYVGTRWSQAYEILRESHCPVLTVRSDAS</sequence>
<dbReference type="CDD" id="cd00293">
    <property type="entry name" value="USP-like"/>
    <property type="match status" value="2"/>
</dbReference>
<evidence type="ECO:0000256" key="2">
    <source>
        <dbReference type="ARBA" id="ARBA00022741"/>
    </source>
</evidence>
<gene>
    <name evidence="5" type="ORF">ACFPT7_23725</name>
</gene>
<feature type="domain" description="UspA" evidence="4">
    <location>
        <begin position="12"/>
        <end position="147"/>
    </location>
</feature>
<dbReference type="PANTHER" id="PTHR46268:SF27">
    <property type="entry name" value="UNIVERSAL STRESS PROTEIN RV2623"/>
    <property type="match status" value="1"/>
</dbReference>
<accession>A0ABW1EN99</accession>
<evidence type="ECO:0000256" key="3">
    <source>
        <dbReference type="ARBA" id="ARBA00022840"/>
    </source>
</evidence>
<dbReference type="InterPro" id="IPR006016">
    <property type="entry name" value="UspA"/>
</dbReference>
<evidence type="ECO:0000256" key="1">
    <source>
        <dbReference type="ARBA" id="ARBA00008791"/>
    </source>
</evidence>
<dbReference type="Proteomes" id="UP001596091">
    <property type="component" value="Unassembled WGS sequence"/>
</dbReference>
<dbReference type="EMBL" id="JBHSPH010000019">
    <property type="protein sequence ID" value="MFC5865336.1"/>
    <property type="molecule type" value="Genomic_DNA"/>
</dbReference>
<dbReference type="Gene3D" id="3.40.50.12370">
    <property type="match status" value="1"/>
</dbReference>
<dbReference type="SUPFAM" id="SSF52402">
    <property type="entry name" value="Adenine nucleotide alpha hydrolases-like"/>
    <property type="match status" value="2"/>
</dbReference>
<dbReference type="InterPro" id="IPR014729">
    <property type="entry name" value="Rossmann-like_a/b/a_fold"/>
</dbReference>
<dbReference type="PRINTS" id="PR01438">
    <property type="entry name" value="UNVRSLSTRESS"/>
</dbReference>
<comment type="caution">
    <text evidence="5">The sequence shown here is derived from an EMBL/GenBank/DDBJ whole genome shotgun (WGS) entry which is preliminary data.</text>
</comment>
<protein>
    <submittedName>
        <fullName evidence="5">Universal stress protein</fullName>
    </submittedName>
</protein>
<dbReference type="Gene3D" id="3.40.50.620">
    <property type="entry name" value="HUPs"/>
    <property type="match status" value="1"/>
</dbReference>
<dbReference type="Pfam" id="PF00582">
    <property type="entry name" value="Usp"/>
    <property type="match status" value="2"/>
</dbReference>
<keyword evidence="3" id="KW-0067">ATP-binding</keyword>
<dbReference type="InterPro" id="IPR006015">
    <property type="entry name" value="Universal_stress_UspA"/>
</dbReference>
<evidence type="ECO:0000313" key="6">
    <source>
        <dbReference type="Proteomes" id="UP001596091"/>
    </source>
</evidence>
<reference evidence="6" key="1">
    <citation type="journal article" date="2019" name="Int. J. Syst. Evol. Microbiol.">
        <title>The Global Catalogue of Microorganisms (GCM) 10K type strain sequencing project: providing services to taxonomists for standard genome sequencing and annotation.</title>
        <authorList>
            <consortium name="The Broad Institute Genomics Platform"/>
            <consortium name="The Broad Institute Genome Sequencing Center for Infectious Disease"/>
            <person name="Wu L."/>
            <person name="Ma J."/>
        </authorList>
    </citation>
    <scope>NUCLEOTIDE SEQUENCE [LARGE SCALE GENOMIC DNA]</scope>
    <source>
        <strain evidence="6">JCM 4087</strain>
    </source>
</reference>
<dbReference type="RefSeq" id="WP_263342328.1">
    <property type="nucleotide sequence ID" value="NZ_JAGSYH010000011.1"/>
</dbReference>
<organism evidence="5 6">
    <name type="scientific">Acidicapsa dinghuensis</name>
    <dbReference type="NCBI Taxonomy" id="2218256"/>
    <lineage>
        <taxon>Bacteria</taxon>
        <taxon>Pseudomonadati</taxon>
        <taxon>Acidobacteriota</taxon>
        <taxon>Terriglobia</taxon>
        <taxon>Terriglobales</taxon>
        <taxon>Acidobacteriaceae</taxon>
        <taxon>Acidicapsa</taxon>
    </lineage>
</organism>
<evidence type="ECO:0000259" key="4">
    <source>
        <dbReference type="Pfam" id="PF00582"/>
    </source>
</evidence>
<evidence type="ECO:0000313" key="5">
    <source>
        <dbReference type="EMBL" id="MFC5865336.1"/>
    </source>
</evidence>